<accession>A0ABP1PPG3</accession>
<protein>
    <recommendedName>
        <fullName evidence="4">F-box domain-containing protein</fullName>
    </recommendedName>
</protein>
<dbReference type="Proteomes" id="UP001642540">
    <property type="component" value="Unassembled WGS sequence"/>
</dbReference>
<evidence type="ECO:0000313" key="2">
    <source>
        <dbReference type="EMBL" id="CAL8070645.1"/>
    </source>
</evidence>
<dbReference type="Gene3D" id="3.80.10.10">
    <property type="entry name" value="Ribonuclease Inhibitor"/>
    <property type="match status" value="1"/>
</dbReference>
<proteinExistence type="predicted"/>
<evidence type="ECO:0008006" key="4">
    <source>
        <dbReference type="Google" id="ProtNLM"/>
    </source>
</evidence>
<name>A0ABP1PPG3_9HEXA</name>
<dbReference type="EMBL" id="CAXLJM020000004">
    <property type="protein sequence ID" value="CAL8070645.1"/>
    <property type="molecule type" value="Genomic_DNA"/>
</dbReference>
<comment type="caution">
    <text evidence="2">The sequence shown here is derived from an EMBL/GenBank/DDBJ whole genome shotgun (WGS) entry which is preliminary data.</text>
</comment>
<evidence type="ECO:0000256" key="1">
    <source>
        <dbReference type="SAM" id="MobiDB-lite"/>
    </source>
</evidence>
<sequence length="501" mass="58192">MNNTNKSSKAIKLGGPSTNDDGVAQSAASDGPAEYDYFTPVLSVDVWPTILSYVKQKKDIESALNTCQLFHDILHPRAFTELILPLILLKSNLPSQTVLNCRGINHHTKSTVENVLFHTYPPWFYPGMTYIEDLDNFITKSLPNYPLNLNPFVWKRVTLEAFVPQQLQDILNLTRNYGAKLTQLELYVDVTRVTHNEQLEILRMFLQAFNNISQIKILTLNIRDFPLDGFPFLEPLDGMENGEHQVPAFIFPKLNSLSDLTINFNEILDVLRLNYISPMAYQFMQNMFQTYGPQLDSFSCNNLMFDSGFKANFFSSSLANIKQFTIDMPSIQSFDTVAQFKFPKLERLILTRHHSKKIPFSPFLFRMLENFGDTLMELQFEDFGEIQLDMIALDDLKPLLKLTKLTIYSKSFDTCLWSIFQIILPNLICLKFQPKGRLEETPVPGYNIRQGYFNMFPRLEKLIWCNFSREMNWNEKTYVRNIQLPVCRYYEVPKHGYTINL</sequence>
<feature type="region of interest" description="Disordered" evidence="1">
    <location>
        <begin position="1"/>
        <end position="27"/>
    </location>
</feature>
<organism evidence="2 3">
    <name type="scientific">Orchesella dallaii</name>
    <dbReference type="NCBI Taxonomy" id="48710"/>
    <lineage>
        <taxon>Eukaryota</taxon>
        <taxon>Metazoa</taxon>
        <taxon>Ecdysozoa</taxon>
        <taxon>Arthropoda</taxon>
        <taxon>Hexapoda</taxon>
        <taxon>Collembola</taxon>
        <taxon>Entomobryomorpha</taxon>
        <taxon>Entomobryoidea</taxon>
        <taxon>Orchesellidae</taxon>
        <taxon>Orchesellinae</taxon>
        <taxon>Orchesella</taxon>
    </lineage>
</organism>
<gene>
    <name evidence="2" type="ORF">ODALV1_LOCUS1348</name>
</gene>
<evidence type="ECO:0000313" key="3">
    <source>
        <dbReference type="Proteomes" id="UP001642540"/>
    </source>
</evidence>
<dbReference type="InterPro" id="IPR032675">
    <property type="entry name" value="LRR_dom_sf"/>
</dbReference>
<reference evidence="2 3" key="1">
    <citation type="submission" date="2024-08" db="EMBL/GenBank/DDBJ databases">
        <authorList>
            <person name="Cucini C."/>
            <person name="Frati F."/>
        </authorList>
    </citation>
    <scope>NUCLEOTIDE SEQUENCE [LARGE SCALE GENOMIC DNA]</scope>
</reference>
<keyword evidence="3" id="KW-1185">Reference proteome</keyword>